<name>A0A7W1XAH4_9BACL</name>
<sequence length="238" mass="27491">MERLQKVMAHAGVASRRRCEELITAGRVKVNGRIVKELGMKVDPETDQIEVDGRPLRREQKRTFLFYKPLRVITSMYDPQGRKTIADFFRDIKERVYPVGRLDYDTEGLLLVTNDGTLANHLLHPRYEVEKVYIATVQGKPSHSKLEFLRHGVELEDGLTAPAKVRLLESDEKSSRLELVIHEGRNRQVRRMCAAIGHPVEKLIRTRIGFLGINGLKRGEYRELKPSEIQRLKKMLQI</sequence>
<dbReference type="EMBL" id="JACEIP010000012">
    <property type="protein sequence ID" value="MBA4543100.1"/>
    <property type="molecule type" value="Genomic_DNA"/>
</dbReference>
<dbReference type="EC" id="5.4.99.-" evidence="5"/>
<protein>
    <recommendedName>
        <fullName evidence="5">Pseudouridine synthase</fullName>
        <ecNumber evidence="5">5.4.99.-</ecNumber>
    </recommendedName>
</protein>
<dbReference type="GO" id="GO:0120159">
    <property type="term" value="F:rRNA pseudouridine synthase activity"/>
    <property type="evidence" value="ECO:0007669"/>
    <property type="project" value="UniProtKB-ARBA"/>
</dbReference>
<evidence type="ECO:0000256" key="5">
    <source>
        <dbReference type="RuleBase" id="RU003887"/>
    </source>
</evidence>
<dbReference type="PROSITE" id="PS50889">
    <property type="entry name" value="S4"/>
    <property type="match status" value="1"/>
</dbReference>
<organism evidence="7 8">
    <name type="scientific">Thermoactinomyces daqus</name>
    <dbReference type="NCBI Taxonomy" id="1329516"/>
    <lineage>
        <taxon>Bacteria</taxon>
        <taxon>Bacillati</taxon>
        <taxon>Bacillota</taxon>
        <taxon>Bacilli</taxon>
        <taxon>Bacillales</taxon>
        <taxon>Thermoactinomycetaceae</taxon>
        <taxon>Thermoactinomyces</taxon>
    </lineage>
</organism>
<dbReference type="Gene3D" id="3.10.290.10">
    <property type="entry name" value="RNA-binding S4 domain"/>
    <property type="match status" value="1"/>
</dbReference>
<dbReference type="GO" id="GO:0003723">
    <property type="term" value="F:RNA binding"/>
    <property type="evidence" value="ECO:0007669"/>
    <property type="project" value="UniProtKB-KW"/>
</dbReference>
<dbReference type="SMART" id="SM00363">
    <property type="entry name" value="S4"/>
    <property type="match status" value="1"/>
</dbReference>
<proteinExistence type="inferred from homology"/>
<gene>
    <name evidence="7" type="ORF">H1164_09320</name>
</gene>
<dbReference type="NCBIfam" id="TIGR00093">
    <property type="entry name" value="pseudouridine synthase"/>
    <property type="match status" value="1"/>
</dbReference>
<comment type="caution">
    <text evidence="7">The sequence shown here is derived from an EMBL/GenBank/DDBJ whole genome shotgun (WGS) entry which is preliminary data.</text>
</comment>
<dbReference type="GO" id="GO:0000455">
    <property type="term" value="P:enzyme-directed rRNA pseudouridine synthesis"/>
    <property type="evidence" value="ECO:0007669"/>
    <property type="project" value="UniProtKB-ARBA"/>
</dbReference>
<dbReference type="Gene3D" id="3.30.70.1560">
    <property type="entry name" value="Alpha-L RNA-binding motif"/>
    <property type="match status" value="1"/>
</dbReference>
<dbReference type="InterPro" id="IPR020103">
    <property type="entry name" value="PsdUridine_synth_cat_dom_sf"/>
</dbReference>
<dbReference type="CDD" id="cd02870">
    <property type="entry name" value="PseudoU_synth_RsuA_like"/>
    <property type="match status" value="1"/>
</dbReference>
<dbReference type="RefSeq" id="WP_033101459.1">
    <property type="nucleotide sequence ID" value="NZ_JACEIP010000012.1"/>
</dbReference>
<dbReference type="SUPFAM" id="SSF55120">
    <property type="entry name" value="Pseudouridine synthase"/>
    <property type="match status" value="1"/>
</dbReference>
<dbReference type="AlphaFoldDB" id="A0A7W1XAH4"/>
<dbReference type="FunFam" id="3.30.70.1560:FF:000001">
    <property type="entry name" value="Pseudouridine synthase"/>
    <property type="match status" value="1"/>
</dbReference>
<dbReference type="InterPro" id="IPR042092">
    <property type="entry name" value="PsdUridine_s_RsuA/RluB/E/F_cat"/>
</dbReference>
<dbReference type="Pfam" id="PF00849">
    <property type="entry name" value="PseudoU_synth_2"/>
    <property type="match status" value="1"/>
</dbReference>
<dbReference type="PANTHER" id="PTHR47683">
    <property type="entry name" value="PSEUDOURIDINE SYNTHASE FAMILY PROTEIN-RELATED"/>
    <property type="match status" value="1"/>
</dbReference>
<reference evidence="7 8" key="1">
    <citation type="submission" date="2020-07" db="EMBL/GenBank/DDBJ databases">
        <authorList>
            <person name="Feng H."/>
        </authorList>
    </citation>
    <scope>NUCLEOTIDE SEQUENCE [LARGE SCALE GENOMIC DNA]</scope>
    <source>
        <strain evidence="8">s-11</strain>
    </source>
</reference>
<feature type="domain" description="RNA-binding S4" evidence="6">
    <location>
        <begin position="2"/>
        <end position="61"/>
    </location>
</feature>
<dbReference type="FunFam" id="3.10.290.10:FF:000003">
    <property type="entry name" value="Pseudouridine synthase"/>
    <property type="match status" value="1"/>
</dbReference>
<dbReference type="SUPFAM" id="SSF55174">
    <property type="entry name" value="Alpha-L RNA-binding motif"/>
    <property type="match status" value="1"/>
</dbReference>
<evidence type="ECO:0000313" key="8">
    <source>
        <dbReference type="Proteomes" id="UP000530514"/>
    </source>
</evidence>
<keyword evidence="8" id="KW-1185">Reference proteome</keyword>
<dbReference type="InterPro" id="IPR018496">
    <property type="entry name" value="PsdUridine_synth_RsuA/RluB_CS"/>
</dbReference>
<dbReference type="CDD" id="cd00165">
    <property type="entry name" value="S4"/>
    <property type="match status" value="1"/>
</dbReference>
<dbReference type="OrthoDB" id="9807213at2"/>
<keyword evidence="2 4" id="KW-0694">RNA-binding</keyword>
<evidence type="ECO:0000313" key="7">
    <source>
        <dbReference type="EMBL" id="MBA4543100.1"/>
    </source>
</evidence>
<keyword evidence="3 5" id="KW-0413">Isomerase</keyword>
<dbReference type="InterPro" id="IPR000748">
    <property type="entry name" value="PsdUridine_synth_RsuA/RluB/E/F"/>
</dbReference>
<dbReference type="PROSITE" id="PS01149">
    <property type="entry name" value="PSI_RSU"/>
    <property type="match status" value="1"/>
</dbReference>
<evidence type="ECO:0000256" key="4">
    <source>
        <dbReference type="PROSITE-ProRule" id="PRU00182"/>
    </source>
</evidence>
<dbReference type="GO" id="GO:0005829">
    <property type="term" value="C:cytosol"/>
    <property type="evidence" value="ECO:0007669"/>
    <property type="project" value="UniProtKB-ARBA"/>
</dbReference>
<dbReference type="Proteomes" id="UP000530514">
    <property type="component" value="Unassembled WGS sequence"/>
</dbReference>
<evidence type="ECO:0000256" key="2">
    <source>
        <dbReference type="ARBA" id="ARBA00022884"/>
    </source>
</evidence>
<comment type="similarity">
    <text evidence="1 5">Belongs to the pseudouridine synthase RsuA family.</text>
</comment>
<evidence type="ECO:0000259" key="6">
    <source>
        <dbReference type="SMART" id="SM00363"/>
    </source>
</evidence>
<dbReference type="InterPro" id="IPR002942">
    <property type="entry name" value="S4_RNA-bd"/>
</dbReference>
<dbReference type="InterPro" id="IPR006145">
    <property type="entry name" value="PsdUridine_synth_RsuA/RluA"/>
</dbReference>
<evidence type="ECO:0000256" key="3">
    <source>
        <dbReference type="ARBA" id="ARBA00023235"/>
    </source>
</evidence>
<accession>A0A7W1XAH4</accession>
<dbReference type="Gene3D" id="3.30.70.580">
    <property type="entry name" value="Pseudouridine synthase I, catalytic domain, N-terminal subdomain"/>
    <property type="match status" value="1"/>
</dbReference>
<dbReference type="InterPro" id="IPR036986">
    <property type="entry name" value="S4_RNA-bd_sf"/>
</dbReference>
<evidence type="ECO:0000256" key="1">
    <source>
        <dbReference type="ARBA" id="ARBA00008348"/>
    </source>
</evidence>
<dbReference type="Pfam" id="PF01479">
    <property type="entry name" value="S4"/>
    <property type="match status" value="1"/>
</dbReference>
<dbReference type="InterPro" id="IPR020094">
    <property type="entry name" value="TruA/RsuA/RluB/E/F_N"/>
</dbReference>
<dbReference type="PANTHER" id="PTHR47683:SF2">
    <property type="entry name" value="RNA-BINDING S4 DOMAIN-CONTAINING PROTEIN"/>
    <property type="match status" value="1"/>
</dbReference>
<dbReference type="InterPro" id="IPR050343">
    <property type="entry name" value="RsuA_PseudoU_synthase"/>
</dbReference>